<protein>
    <submittedName>
        <fullName evidence="1">Uncharacterized protein</fullName>
    </submittedName>
</protein>
<keyword evidence="2" id="KW-1185">Reference proteome</keyword>
<evidence type="ECO:0000313" key="2">
    <source>
        <dbReference type="Proteomes" id="UP000219353"/>
    </source>
</evidence>
<name>A0A285JEC4_9GAMM</name>
<gene>
    <name evidence="1" type="ORF">SAMN06297280_3397</name>
</gene>
<dbReference type="AlphaFoldDB" id="A0A285JEC4"/>
<proteinExistence type="predicted"/>
<organism evidence="1 2">
    <name type="scientific">Arsukibacterium tuosuense</name>
    <dbReference type="NCBI Taxonomy" id="1323745"/>
    <lineage>
        <taxon>Bacteria</taxon>
        <taxon>Pseudomonadati</taxon>
        <taxon>Pseudomonadota</taxon>
        <taxon>Gammaproteobacteria</taxon>
        <taxon>Chromatiales</taxon>
        <taxon>Chromatiaceae</taxon>
        <taxon>Arsukibacterium</taxon>
    </lineage>
</organism>
<dbReference type="EMBL" id="OBEB01000008">
    <property type="protein sequence ID" value="SNY58423.1"/>
    <property type="molecule type" value="Genomic_DNA"/>
</dbReference>
<reference evidence="2" key="1">
    <citation type="submission" date="2017-09" db="EMBL/GenBank/DDBJ databases">
        <authorList>
            <person name="Varghese N."/>
            <person name="Submissions S."/>
        </authorList>
    </citation>
    <scope>NUCLEOTIDE SEQUENCE [LARGE SCALE GENOMIC DNA]</scope>
    <source>
        <strain evidence="2">CGMCC 1.12461</strain>
    </source>
</reference>
<sequence>MSEFKNMSTDEILNKMHLLNTTQPQTINGARGASILYRLLHEELDSRNYTSERPSRQFHAPAK</sequence>
<accession>A0A285JEC4</accession>
<evidence type="ECO:0000313" key="1">
    <source>
        <dbReference type="EMBL" id="SNY58423.1"/>
    </source>
</evidence>
<dbReference type="Proteomes" id="UP000219353">
    <property type="component" value="Unassembled WGS sequence"/>
</dbReference>